<evidence type="ECO:0000256" key="2">
    <source>
        <dbReference type="ARBA" id="ARBA00001962"/>
    </source>
</evidence>
<evidence type="ECO:0000256" key="9">
    <source>
        <dbReference type="ARBA" id="ARBA00022929"/>
    </source>
</evidence>
<evidence type="ECO:0000256" key="4">
    <source>
        <dbReference type="ARBA" id="ARBA00011738"/>
    </source>
</evidence>
<dbReference type="Pfam" id="PF02664">
    <property type="entry name" value="LuxS"/>
    <property type="match status" value="1"/>
</dbReference>
<keyword evidence="16" id="KW-1185">Reference proteome</keyword>
<gene>
    <name evidence="15" type="ORF">ISU02_07960</name>
</gene>
<keyword evidence="11 15" id="KW-0456">Lyase</keyword>
<evidence type="ECO:0000313" key="16">
    <source>
        <dbReference type="Proteomes" id="UP000614200"/>
    </source>
</evidence>
<dbReference type="RefSeq" id="WP_194701283.1">
    <property type="nucleotide sequence ID" value="NZ_JADKNH010000004.1"/>
</dbReference>
<dbReference type="NCBIfam" id="NF002604">
    <property type="entry name" value="PRK02260.1-4"/>
    <property type="match status" value="1"/>
</dbReference>
<dbReference type="Gene3D" id="3.30.1360.80">
    <property type="entry name" value="S-ribosylhomocysteinase (LuxS)"/>
    <property type="match status" value="1"/>
</dbReference>
<proteinExistence type="inferred from homology"/>
<dbReference type="EC" id="4.4.1.21" evidence="5"/>
<evidence type="ECO:0000256" key="10">
    <source>
        <dbReference type="ARBA" id="ARBA00023004"/>
    </source>
</evidence>
<dbReference type="PANTHER" id="PTHR35799">
    <property type="entry name" value="S-RIBOSYLHOMOCYSTEINE LYASE"/>
    <property type="match status" value="1"/>
</dbReference>
<evidence type="ECO:0000256" key="5">
    <source>
        <dbReference type="ARBA" id="ARBA00012240"/>
    </source>
</evidence>
<keyword evidence="8" id="KW-0479">Metal-binding</keyword>
<keyword evidence="7" id="KW-0673">Quorum sensing</keyword>
<keyword evidence="9" id="KW-0071">Autoinducer synthesis</keyword>
<evidence type="ECO:0000256" key="11">
    <source>
        <dbReference type="ARBA" id="ARBA00023239"/>
    </source>
</evidence>
<dbReference type="InterPro" id="IPR011249">
    <property type="entry name" value="Metalloenz_LuxS/M16"/>
</dbReference>
<evidence type="ECO:0000313" key="15">
    <source>
        <dbReference type="EMBL" id="MBF4693050.1"/>
    </source>
</evidence>
<comment type="function">
    <text evidence="12">Involved in the synthesis of autoinducer 2 (AI-2) which is secreted by bacteria and is used to communicate both the cell density and the metabolic potential of the environment. The regulation of gene expression in response to changes in cell density is called quorum sensing. Catalyzes the transformation of S-ribosylhomocysteine (RHC) to homocysteine (HC) and 4,5-dihydroxy-2,3-pentadione (DPD).</text>
</comment>
<organism evidence="15 16">
    <name type="scientific">Fusibacter ferrireducens</name>
    <dbReference type="NCBI Taxonomy" id="2785058"/>
    <lineage>
        <taxon>Bacteria</taxon>
        <taxon>Bacillati</taxon>
        <taxon>Bacillota</taxon>
        <taxon>Clostridia</taxon>
        <taxon>Eubacteriales</taxon>
        <taxon>Eubacteriales Family XII. Incertae Sedis</taxon>
        <taxon>Fusibacter</taxon>
    </lineage>
</organism>
<evidence type="ECO:0000256" key="8">
    <source>
        <dbReference type="ARBA" id="ARBA00022723"/>
    </source>
</evidence>
<dbReference type="PRINTS" id="PR01487">
    <property type="entry name" value="LUXSPROTEIN"/>
</dbReference>
<comment type="subunit">
    <text evidence="4">Homodimer.</text>
</comment>
<comment type="cofactor">
    <cofactor evidence="2">
        <name>Fe cation</name>
        <dbReference type="ChEBI" id="CHEBI:24875"/>
    </cofactor>
</comment>
<comment type="catalytic activity">
    <reaction evidence="1">
        <text>S-(5-deoxy-D-ribos-5-yl)-L-homocysteine = (S)-4,5-dihydroxypentane-2,3-dione + L-homocysteine</text>
        <dbReference type="Rhea" id="RHEA:17753"/>
        <dbReference type="ChEBI" id="CHEBI:29484"/>
        <dbReference type="ChEBI" id="CHEBI:58195"/>
        <dbReference type="ChEBI" id="CHEBI:58199"/>
        <dbReference type="EC" id="4.4.1.21"/>
    </reaction>
</comment>
<dbReference type="Proteomes" id="UP000614200">
    <property type="component" value="Unassembled WGS sequence"/>
</dbReference>
<reference evidence="15 16" key="1">
    <citation type="submission" date="2020-11" db="EMBL/GenBank/DDBJ databases">
        <title>Fusibacter basophilias sp. nov.</title>
        <authorList>
            <person name="Qiu D."/>
        </authorList>
    </citation>
    <scope>NUCLEOTIDE SEQUENCE [LARGE SCALE GENOMIC DNA]</scope>
    <source>
        <strain evidence="15 16">Q10-2</strain>
    </source>
</reference>
<evidence type="ECO:0000256" key="7">
    <source>
        <dbReference type="ARBA" id="ARBA00022654"/>
    </source>
</evidence>
<evidence type="ECO:0000256" key="1">
    <source>
        <dbReference type="ARBA" id="ARBA00000297"/>
    </source>
</evidence>
<evidence type="ECO:0000256" key="12">
    <source>
        <dbReference type="ARBA" id="ARBA00024654"/>
    </source>
</evidence>
<keyword evidence="10" id="KW-0408">Iron</keyword>
<comment type="caution">
    <text evidence="15">The sequence shown here is derived from an EMBL/GenBank/DDBJ whole genome shotgun (WGS) entry which is preliminary data.</text>
</comment>
<dbReference type="EMBL" id="JADKNH010000004">
    <property type="protein sequence ID" value="MBF4693050.1"/>
    <property type="molecule type" value="Genomic_DNA"/>
</dbReference>
<protein>
    <recommendedName>
        <fullName evidence="6">S-ribosylhomocysteine lyase</fullName>
        <ecNumber evidence="5">4.4.1.21</ecNumber>
    </recommendedName>
    <alternativeName>
        <fullName evidence="13">AI-2 synthesis protein</fullName>
    </alternativeName>
    <alternativeName>
        <fullName evidence="14">Autoinducer-2 production protein LuxS</fullName>
    </alternativeName>
</protein>
<accession>A0ABR9ZRH6</accession>
<comment type="similarity">
    <text evidence="3">Belongs to the LuxS family.</text>
</comment>
<evidence type="ECO:0000256" key="3">
    <source>
        <dbReference type="ARBA" id="ARBA00007311"/>
    </source>
</evidence>
<sequence>MKKIESFTVNHIKLKKGVYVSRIDHYGAETLTTFDIRMKLPNSEMLENGSIHTLEHLIATFVRNDDEFKSSIAYFGPMGCLTGMYLIVNGAYTSKQILPLLIRAFEFVSTFEGEIPGASEIECGNYKLHNLEGAKQEALAYLDVLKNATDENLNYPE</sequence>
<evidence type="ECO:0000256" key="14">
    <source>
        <dbReference type="ARBA" id="ARBA00031777"/>
    </source>
</evidence>
<dbReference type="InterPro" id="IPR037005">
    <property type="entry name" value="LuxS_sf"/>
</dbReference>
<dbReference type="GO" id="GO:0043768">
    <property type="term" value="F:S-ribosylhomocysteine lyase activity"/>
    <property type="evidence" value="ECO:0007669"/>
    <property type="project" value="UniProtKB-EC"/>
</dbReference>
<name>A0ABR9ZRH6_9FIRM</name>
<evidence type="ECO:0000256" key="6">
    <source>
        <dbReference type="ARBA" id="ARBA00015130"/>
    </source>
</evidence>
<dbReference type="SUPFAM" id="SSF63411">
    <property type="entry name" value="LuxS/MPP-like metallohydrolase"/>
    <property type="match status" value="1"/>
</dbReference>
<dbReference type="InterPro" id="IPR003815">
    <property type="entry name" value="S-ribosylhomocysteinase"/>
</dbReference>
<dbReference type="PANTHER" id="PTHR35799:SF1">
    <property type="entry name" value="S-RIBOSYLHOMOCYSTEINE LYASE"/>
    <property type="match status" value="1"/>
</dbReference>
<evidence type="ECO:0000256" key="13">
    <source>
        <dbReference type="ARBA" id="ARBA00030600"/>
    </source>
</evidence>